<comment type="caution">
    <text evidence="2">The sequence shown here is derived from an EMBL/GenBank/DDBJ whole genome shotgun (WGS) entry which is preliminary data.</text>
</comment>
<evidence type="ECO:0000313" key="2">
    <source>
        <dbReference type="EMBL" id="MBC8178069.1"/>
    </source>
</evidence>
<feature type="transmembrane region" description="Helical" evidence="1">
    <location>
        <begin position="121"/>
        <end position="143"/>
    </location>
</feature>
<reference evidence="2 3" key="1">
    <citation type="submission" date="2020-08" db="EMBL/GenBank/DDBJ databases">
        <title>Bridging the membrane lipid divide: bacteria of the FCB group superphylum have the potential to synthesize archaeal ether lipids.</title>
        <authorList>
            <person name="Villanueva L."/>
            <person name="Von Meijenfeldt F.A.B."/>
            <person name="Westbye A.B."/>
            <person name="Yadav S."/>
            <person name="Hopmans E.C."/>
            <person name="Dutilh B.E."/>
            <person name="Sinninghe Damste J.S."/>
        </authorList>
    </citation>
    <scope>NUCLEOTIDE SEQUENCE [LARGE SCALE GENOMIC DNA]</scope>
    <source>
        <strain evidence="2">NIOZ-UU27</strain>
    </source>
</reference>
<feature type="transmembrane region" description="Helical" evidence="1">
    <location>
        <begin position="87"/>
        <end position="109"/>
    </location>
</feature>
<dbReference type="Pfam" id="PF07077">
    <property type="entry name" value="DUF1345"/>
    <property type="match status" value="1"/>
</dbReference>
<keyword evidence="1" id="KW-1133">Transmembrane helix</keyword>
<dbReference type="Proteomes" id="UP000650524">
    <property type="component" value="Unassembled WGS sequence"/>
</dbReference>
<proteinExistence type="predicted"/>
<gene>
    <name evidence="2" type="ORF">H8E19_11750</name>
</gene>
<keyword evidence="1" id="KW-0812">Transmembrane</keyword>
<feature type="transmembrane region" description="Helical" evidence="1">
    <location>
        <begin position="21"/>
        <end position="38"/>
    </location>
</feature>
<name>A0A8J6N1R7_9DELT</name>
<dbReference type="InterPro" id="IPR009781">
    <property type="entry name" value="DUF1345"/>
</dbReference>
<protein>
    <submittedName>
        <fullName evidence="2">DUF1345 domain-containing protein</fullName>
    </submittedName>
</protein>
<feature type="transmembrane region" description="Helical" evidence="1">
    <location>
        <begin position="206"/>
        <end position="227"/>
    </location>
</feature>
<dbReference type="EMBL" id="JACNJD010000254">
    <property type="protein sequence ID" value="MBC8178069.1"/>
    <property type="molecule type" value="Genomic_DNA"/>
</dbReference>
<accession>A0A8J6N1R7</accession>
<dbReference type="AlphaFoldDB" id="A0A8J6N1R7"/>
<evidence type="ECO:0000256" key="1">
    <source>
        <dbReference type="SAM" id="Phobius"/>
    </source>
</evidence>
<evidence type="ECO:0000313" key="3">
    <source>
        <dbReference type="Proteomes" id="UP000650524"/>
    </source>
</evidence>
<keyword evidence="1" id="KW-0472">Membrane</keyword>
<organism evidence="2 3">
    <name type="scientific">Candidatus Desulfacyla euxinica</name>
    <dbReference type="NCBI Taxonomy" id="2841693"/>
    <lineage>
        <taxon>Bacteria</taxon>
        <taxon>Deltaproteobacteria</taxon>
        <taxon>Candidatus Desulfacyla</taxon>
    </lineage>
</organism>
<sequence length="231" mass="26343">MRSPAVNTVFSRCYSVIIDPRVRFILATIGGLLVYYFLPHKIEFEIRLLLAWDVCVLFLLFVILIMMKNADAEQTLRRAQDQEPRNIVTLSFTVIICGASLVTVAFMLNDGQEWKTVPANVHLGLCTVAIFCAWFLLHAFFALHYARMYYDEIDEESEGDYKKGLEFPGGKLVDYWDFMYYSFTIAMCYQTSDVSVSSAPMRRLTLIHSILSFIFVALVIGLVVNVVSNLA</sequence>
<feature type="transmembrane region" description="Helical" evidence="1">
    <location>
        <begin position="44"/>
        <end position="66"/>
    </location>
</feature>